<dbReference type="Gene3D" id="1.25.40.10">
    <property type="entry name" value="Tetratricopeptide repeat domain"/>
    <property type="match status" value="2"/>
</dbReference>
<dbReference type="SUPFAM" id="SSF48452">
    <property type="entry name" value="TPR-like"/>
    <property type="match status" value="2"/>
</dbReference>
<evidence type="ECO:0000313" key="2">
    <source>
        <dbReference type="Proteomes" id="UP001233535"/>
    </source>
</evidence>
<proteinExistence type="predicted"/>
<keyword evidence="2" id="KW-1185">Reference proteome</keyword>
<dbReference type="PANTHER" id="PTHR45588">
    <property type="entry name" value="TPR DOMAIN-CONTAINING PROTEIN"/>
    <property type="match status" value="1"/>
</dbReference>
<reference evidence="1 2" key="1">
    <citation type="submission" date="2023-04" db="EMBL/GenBank/DDBJ databases">
        <title>Lysobacter sp. strain UC isolated from soil sample.</title>
        <authorList>
            <person name="Choksket S."/>
            <person name="Harshvardhan F."/>
            <person name="Rana R."/>
            <person name="Patil P.B."/>
            <person name="Korpole S."/>
        </authorList>
    </citation>
    <scope>NUCLEOTIDE SEQUENCE [LARGE SCALE GENOMIC DNA]</scope>
    <source>
        <strain evidence="1 2">UC</strain>
    </source>
</reference>
<sequence length="588" mass="64366">MSRRDGCGCNGSRDRPASPRTLSFLITPALERAMPLPFRFPVRLLGLAVACLALAACPTAPKEDVAQTNAPPLFDTFGELHRDIGSKVPQAQRYFDQGLRLAYGFNHEAAGRAFAEAERLDPTCAMCAWGQALVLGPNINLPMSPDLAADATTLALRAQQLSRHASPADQALIAALVRRYQTPAPADRAPLDKAYAQAMAGAHRQFPDDDDIAALYAESLMDLTPWAYWNAQGQPTEYTDTLVATLETVLKRNPRHIGAAHYYIHAVEASHQPERAEPYADRLAALAPGSGHLVHMPAHVYIRVGRYHDATLSNLAASTADKAFLAVCRGSNGAYPLGYVPHNWHFAAMTAALHGSRTLAIEAADQTAQRVDAQQLDAMPFMQQFLVAPLFARVRFGEWQPILAEDAPPSQVPFPKAIWHFARGMALVRTDRPNDAKKELKALQAIASDPAMEQVVLFDINRADRVLDVAQHMLAGEIALATRQTKAGIASLQKAVAAEDRLNYNEPPDWPLPVRPFLGAALLDAGRAKEAVAVYEEDLRRFPHNGWSLYGLAQAQRKLKLTDAAAETERRQAAAWQWADVELVASRF</sequence>
<evidence type="ECO:0008006" key="3">
    <source>
        <dbReference type="Google" id="ProtNLM"/>
    </source>
</evidence>
<evidence type="ECO:0000313" key="1">
    <source>
        <dbReference type="EMBL" id="MDR0183999.1"/>
    </source>
</evidence>
<name>A0ABU1CGC6_9GAMM</name>
<dbReference type="InterPro" id="IPR011990">
    <property type="entry name" value="TPR-like_helical_dom_sf"/>
</dbReference>
<comment type="caution">
    <text evidence="1">The sequence shown here is derived from an EMBL/GenBank/DDBJ whole genome shotgun (WGS) entry which is preliminary data.</text>
</comment>
<dbReference type="EMBL" id="JARUHG010000004">
    <property type="protein sequence ID" value="MDR0183999.1"/>
    <property type="molecule type" value="Genomic_DNA"/>
</dbReference>
<dbReference type="PANTHER" id="PTHR45588:SF1">
    <property type="entry name" value="WW DOMAIN-CONTAINING PROTEIN"/>
    <property type="match status" value="1"/>
</dbReference>
<protein>
    <recommendedName>
        <fullName evidence="3">Tetratricopeptide repeat protein</fullName>
    </recommendedName>
</protein>
<dbReference type="Proteomes" id="UP001233535">
    <property type="component" value="Unassembled WGS sequence"/>
</dbReference>
<gene>
    <name evidence="1" type="ORF">P8609_13630</name>
</gene>
<organism evidence="1 2">
    <name type="scientific">Lysobacter arvi</name>
    <dbReference type="NCBI Taxonomy" id="3038776"/>
    <lineage>
        <taxon>Bacteria</taxon>
        <taxon>Pseudomonadati</taxon>
        <taxon>Pseudomonadota</taxon>
        <taxon>Gammaproteobacteria</taxon>
        <taxon>Lysobacterales</taxon>
        <taxon>Lysobacteraceae</taxon>
        <taxon>Lysobacter</taxon>
    </lineage>
</organism>
<accession>A0ABU1CGC6</accession>